<gene>
    <name evidence="1" type="ORF">C1871_04545</name>
</gene>
<accession>A0A369NHM5</accession>
<dbReference type="GO" id="GO:0016020">
    <property type="term" value="C:membrane"/>
    <property type="evidence" value="ECO:0007669"/>
    <property type="project" value="InterPro"/>
</dbReference>
<dbReference type="SUPFAM" id="SSF53756">
    <property type="entry name" value="UDP-Glycosyltransferase/glycogen phosphorylase"/>
    <property type="match status" value="1"/>
</dbReference>
<dbReference type="EMBL" id="PPTY01000004">
    <property type="protein sequence ID" value="RDB87704.1"/>
    <property type="molecule type" value="Genomic_DNA"/>
</dbReference>
<comment type="caution">
    <text evidence="1">The sequence shown here is derived from an EMBL/GenBank/DDBJ whole genome shotgun (WGS) entry which is preliminary data.</text>
</comment>
<dbReference type="AlphaFoldDB" id="A0A369NHM5"/>
<dbReference type="Proteomes" id="UP000253857">
    <property type="component" value="Unassembled WGS sequence"/>
</dbReference>
<dbReference type="Pfam" id="PF04464">
    <property type="entry name" value="Glyphos_transf"/>
    <property type="match status" value="1"/>
</dbReference>
<name>A0A369NHM5_EGGLN</name>
<keyword evidence="1" id="KW-0808">Transferase</keyword>
<reference evidence="1 2" key="1">
    <citation type="journal article" date="2018" name="Elife">
        <title>Discovery and characterization of a prevalent human gut bacterial enzyme sufficient for the inactivation of a family of plant toxins.</title>
        <authorList>
            <person name="Koppel N."/>
            <person name="Bisanz J.E."/>
            <person name="Pandelia M.E."/>
            <person name="Turnbaugh P.J."/>
            <person name="Balskus E.P."/>
        </authorList>
    </citation>
    <scope>NUCLEOTIDE SEQUENCE [LARGE SCALE GENOMIC DNA]</scope>
    <source>
        <strain evidence="1 2">FAA1-1-60AUCSF</strain>
    </source>
</reference>
<dbReference type="PANTHER" id="PTHR37316:SF3">
    <property type="entry name" value="TEICHOIC ACID GLYCEROL-PHOSPHATE TRANSFERASE"/>
    <property type="match status" value="1"/>
</dbReference>
<dbReference type="InterPro" id="IPR007554">
    <property type="entry name" value="Glycerophosphate_synth"/>
</dbReference>
<proteinExistence type="predicted"/>
<evidence type="ECO:0000313" key="2">
    <source>
        <dbReference type="Proteomes" id="UP000253857"/>
    </source>
</evidence>
<dbReference type="InterPro" id="IPR043148">
    <property type="entry name" value="TagF_C"/>
</dbReference>
<organism evidence="1 2">
    <name type="scientific">Eggerthella lenta</name>
    <name type="common">Eubacterium lentum</name>
    <dbReference type="NCBI Taxonomy" id="84112"/>
    <lineage>
        <taxon>Bacteria</taxon>
        <taxon>Bacillati</taxon>
        <taxon>Actinomycetota</taxon>
        <taxon>Coriobacteriia</taxon>
        <taxon>Eggerthellales</taxon>
        <taxon>Eggerthellaceae</taxon>
        <taxon>Eggerthella</taxon>
    </lineage>
</organism>
<dbReference type="Gene3D" id="3.40.50.12580">
    <property type="match status" value="1"/>
</dbReference>
<evidence type="ECO:0000313" key="1">
    <source>
        <dbReference type="EMBL" id="RDB87704.1"/>
    </source>
</evidence>
<dbReference type="InterPro" id="IPR051612">
    <property type="entry name" value="Teichoic_Acid_Biosynth"/>
</dbReference>
<protein>
    <submittedName>
        <fullName evidence="1">CDP-glycerol glycerophosphotransferase</fullName>
    </submittedName>
</protein>
<dbReference type="RefSeq" id="WP_081956866.1">
    <property type="nucleotide sequence ID" value="NZ_AP031442.1"/>
</dbReference>
<dbReference type="GO" id="GO:0047355">
    <property type="term" value="F:CDP-glycerol glycerophosphotransferase activity"/>
    <property type="evidence" value="ECO:0007669"/>
    <property type="project" value="InterPro"/>
</dbReference>
<sequence>MKAAFASLARWFFKASYRICCFLPRRNEVLFLSRQVDEPGYNFRSLGSEFQRRGWIVSYLTKRLSKRAVASYSFHVVREIYHLARCRVCVLDRYDPVVGLLDFDCEAADGANIELAGSALLHTEFPGQPVVLQLWHAFGAFKKFGFQSLDTPEGHSTRTAQSFGIHRNYSWIVCTGEQNRAAYAEAFSYPIERIVALGLPEYDDLLEKRKAIDKTTVENERCVRVLFAPTLRKSDDSPHPFRELRRVWDDSLLGEDVEVAWSFHPLEEGAGASLNVSEALLEADLVVTDYSSIVYEAYVLGKRAAFYVPDIDDYRRSPGLNADPGKLAPRLAFSTQEELVEFIQDVAQGRRPYPQEDFERFVGSTFDDCSPHMESRIVDFIEGRLRSSE</sequence>
<dbReference type="PANTHER" id="PTHR37316">
    <property type="entry name" value="TEICHOIC ACID GLYCEROL-PHOSPHATE PRIMASE"/>
    <property type="match status" value="1"/>
</dbReference>